<evidence type="ECO:0000256" key="5">
    <source>
        <dbReference type="ARBA" id="ARBA00023136"/>
    </source>
</evidence>
<evidence type="ECO:0000313" key="14">
    <source>
        <dbReference type="EMBL" id="KAA0720218.1"/>
    </source>
</evidence>
<dbReference type="PROSITE" id="PS50835">
    <property type="entry name" value="IG_LIKE"/>
    <property type="match status" value="1"/>
</dbReference>
<evidence type="ECO:0000256" key="9">
    <source>
        <dbReference type="ARBA" id="ARBA00038203"/>
    </source>
</evidence>
<dbReference type="Gene3D" id="2.60.40.10">
    <property type="entry name" value="Immunoglobulins"/>
    <property type="match status" value="1"/>
</dbReference>
<dbReference type="EMBL" id="SOYY01000006">
    <property type="protein sequence ID" value="KAA0720218.1"/>
    <property type="molecule type" value="Genomic_DNA"/>
</dbReference>
<comment type="caution">
    <text evidence="13">The sequence shown here is derived from an EMBL/GenBank/DDBJ whole genome shotgun (WGS) entry which is preliminary data.</text>
</comment>
<keyword evidence="6" id="KW-1015">Disulfide bond</keyword>
<dbReference type="InterPro" id="IPR036179">
    <property type="entry name" value="Ig-like_dom_sf"/>
</dbReference>
<keyword evidence="3 11" id="KW-0732">Signal</keyword>
<evidence type="ECO:0000256" key="6">
    <source>
        <dbReference type="ARBA" id="ARBA00023157"/>
    </source>
</evidence>
<evidence type="ECO:0000313" key="13">
    <source>
        <dbReference type="EMBL" id="KAA0720212.1"/>
    </source>
</evidence>
<organism evidence="13 15">
    <name type="scientific">Triplophysa tibetana</name>
    <dbReference type="NCBI Taxonomy" id="1572043"/>
    <lineage>
        <taxon>Eukaryota</taxon>
        <taxon>Metazoa</taxon>
        <taxon>Chordata</taxon>
        <taxon>Craniata</taxon>
        <taxon>Vertebrata</taxon>
        <taxon>Euteleostomi</taxon>
        <taxon>Actinopterygii</taxon>
        <taxon>Neopterygii</taxon>
        <taxon>Teleostei</taxon>
        <taxon>Ostariophysi</taxon>
        <taxon>Cypriniformes</taxon>
        <taxon>Nemacheilidae</taxon>
        <taxon>Triplophysa</taxon>
    </lineage>
</organism>
<dbReference type="InterPro" id="IPR013783">
    <property type="entry name" value="Ig-like_fold"/>
</dbReference>
<dbReference type="InterPro" id="IPR013106">
    <property type="entry name" value="Ig_V-set"/>
</dbReference>
<accession>A0A5A9PEI0</accession>
<dbReference type="GO" id="GO:0060097">
    <property type="term" value="P:cytoskeletal rearrangement involved in phagocytosis, engulfment"/>
    <property type="evidence" value="ECO:0007669"/>
    <property type="project" value="TreeGrafter"/>
</dbReference>
<dbReference type="GO" id="GO:0001786">
    <property type="term" value="F:phosphatidylserine binding"/>
    <property type="evidence" value="ECO:0007669"/>
    <property type="project" value="TreeGrafter"/>
</dbReference>
<dbReference type="InterPro" id="IPR003599">
    <property type="entry name" value="Ig_sub"/>
</dbReference>
<sequence>MSVFKCETAQKMVAFLFLITSSVLISDCVKSSMVFGQVGDTITLPCKYDIDRHGILNICWGRHQSWFTCENTVISTDGLQVDYRETHRFSLAGRLDRGDVSLTIKGAKEKDAGLYVCRIEVPGLFNDDSNTVYLFISIRPDLKRVMQSAPSTAKQEKQVYSVFDPIRRTTEEYIRSETRNAADVTDIHVGKSIAVVQTEETIETFVINAVRLGAIVFIPGLIIILLFRLRLSIQQSRSRGINPSNQQSQSMNVE</sequence>
<evidence type="ECO:0000256" key="7">
    <source>
        <dbReference type="ARBA" id="ARBA00023180"/>
    </source>
</evidence>
<evidence type="ECO:0000256" key="3">
    <source>
        <dbReference type="ARBA" id="ARBA00022729"/>
    </source>
</evidence>
<keyword evidence="13" id="KW-0675">Receptor</keyword>
<feature type="signal peptide" evidence="11">
    <location>
        <begin position="1"/>
        <end position="31"/>
    </location>
</feature>
<keyword evidence="15" id="KW-1185">Reference proteome</keyword>
<protein>
    <submittedName>
        <fullName evidence="13">Hepatitis A virus cellular receptor 1-like protein</fullName>
    </submittedName>
</protein>
<reference evidence="13 15" key="1">
    <citation type="journal article" date="2019" name="Mol. Ecol. Resour.">
        <title>Chromosome-level genome assembly of Triplophysa tibetana, a fish adapted to the harsh high-altitude environment of the Tibetan Plateau.</title>
        <authorList>
            <person name="Yang X."/>
            <person name="Liu H."/>
            <person name="Ma Z."/>
            <person name="Zou Y."/>
            <person name="Zou M."/>
            <person name="Mao Y."/>
            <person name="Li X."/>
            <person name="Wang H."/>
            <person name="Chen T."/>
            <person name="Wang W."/>
            <person name="Yang R."/>
        </authorList>
    </citation>
    <scope>NUCLEOTIDE SEQUENCE [LARGE SCALE GENOMIC DNA]</scope>
    <source>
        <strain evidence="13">TTIB1903HZAU</strain>
        <tissue evidence="13">Muscle</tissue>
    </source>
</reference>
<dbReference type="PANTHER" id="PTHR46608:SF3">
    <property type="entry name" value="T-CELL IMMUNOGLOBULIN AND MUCIN DOMAIN-CONTAINING PROTEIN 4"/>
    <property type="match status" value="1"/>
</dbReference>
<feature type="transmembrane region" description="Helical" evidence="10">
    <location>
        <begin position="209"/>
        <end position="229"/>
    </location>
</feature>
<evidence type="ECO:0000256" key="8">
    <source>
        <dbReference type="ARBA" id="ARBA00023319"/>
    </source>
</evidence>
<dbReference type="PANTHER" id="PTHR46608">
    <property type="entry name" value="T-CELL IMMUNOGLOBULIN AND MUCIN DOMAIN-CONTAINING PROTEIN 4"/>
    <property type="match status" value="1"/>
</dbReference>
<dbReference type="FunFam" id="2.60.40.10:FF:000774">
    <property type="entry name" value="Hepatitis A virus cellular receptor 1"/>
    <property type="match status" value="1"/>
</dbReference>
<comment type="similarity">
    <text evidence="9">Belongs to the immunoglobulin superfamily. TIM family.</text>
</comment>
<dbReference type="AlphaFoldDB" id="A0A5A9PEI0"/>
<keyword evidence="5 10" id="KW-0472">Membrane</keyword>
<dbReference type="GO" id="GO:0043277">
    <property type="term" value="P:apoptotic cell clearance"/>
    <property type="evidence" value="ECO:0007669"/>
    <property type="project" value="TreeGrafter"/>
</dbReference>
<name>A0A5A9PEI0_9TELE</name>
<evidence type="ECO:0000256" key="2">
    <source>
        <dbReference type="ARBA" id="ARBA00022692"/>
    </source>
</evidence>
<feature type="domain" description="Ig-like" evidence="12">
    <location>
        <begin position="39"/>
        <end position="137"/>
    </location>
</feature>
<feature type="chain" id="PRO_5033473231" evidence="11">
    <location>
        <begin position="32"/>
        <end position="254"/>
    </location>
</feature>
<evidence type="ECO:0000259" key="12">
    <source>
        <dbReference type="PROSITE" id="PS50835"/>
    </source>
</evidence>
<evidence type="ECO:0000313" key="15">
    <source>
        <dbReference type="Proteomes" id="UP000324632"/>
    </source>
</evidence>
<comment type="subcellular location">
    <subcellularLocation>
        <location evidence="1">Membrane</location>
        <topology evidence="1">Single-pass type I membrane protein</topology>
    </subcellularLocation>
</comment>
<dbReference type="Pfam" id="PF07686">
    <property type="entry name" value="V-set"/>
    <property type="match status" value="1"/>
</dbReference>
<gene>
    <name evidence="14" type="ORF">E1301_Tti022969</name>
    <name evidence="13" type="ORF">E1301_Tti023809</name>
</gene>
<keyword evidence="7" id="KW-0325">Glycoprotein</keyword>
<dbReference type="SMART" id="SM00409">
    <property type="entry name" value="IG"/>
    <property type="match status" value="1"/>
</dbReference>
<keyword evidence="2 10" id="KW-0812">Transmembrane</keyword>
<dbReference type="EMBL" id="SOYY01000006">
    <property type="protein sequence ID" value="KAA0720212.1"/>
    <property type="molecule type" value="Genomic_DNA"/>
</dbReference>
<dbReference type="Proteomes" id="UP000324632">
    <property type="component" value="Chromosome 6"/>
</dbReference>
<dbReference type="SUPFAM" id="SSF48726">
    <property type="entry name" value="Immunoglobulin"/>
    <property type="match status" value="1"/>
</dbReference>
<proteinExistence type="inferred from homology"/>
<dbReference type="GO" id="GO:0016020">
    <property type="term" value="C:membrane"/>
    <property type="evidence" value="ECO:0007669"/>
    <property type="project" value="UniProtKB-SubCell"/>
</dbReference>
<dbReference type="InterPro" id="IPR007110">
    <property type="entry name" value="Ig-like_dom"/>
</dbReference>
<evidence type="ECO:0000256" key="11">
    <source>
        <dbReference type="SAM" id="SignalP"/>
    </source>
</evidence>
<keyword evidence="4 10" id="KW-1133">Transmembrane helix</keyword>
<keyword evidence="8" id="KW-0393">Immunoglobulin domain</keyword>
<evidence type="ECO:0000256" key="10">
    <source>
        <dbReference type="SAM" id="Phobius"/>
    </source>
</evidence>
<evidence type="ECO:0000256" key="4">
    <source>
        <dbReference type="ARBA" id="ARBA00022989"/>
    </source>
</evidence>
<evidence type="ECO:0000256" key="1">
    <source>
        <dbReference type="ARBA" id="ARBA00004479"/>
    </source>
</evidence>